<accession>H9XTM4</accession>
<dbReference type="EMBL" id="JN857346">
    <property type="protein sequence ID" value="AFH02761.1"/>
    <property type="molecule type" value="Genomic_DNA"/>
</dbReference>
<feature type="region of interest" description="Disordered" evidence="6">
    <location>
        <begin position="30"/>
        <end position="52"/>
    </location>
</feature>
<dbReference type="SUPFAM" id="SSF52540">
    <property type="entry name" value="P-loop containing nucleoside triphosphate hydrolases"/>
    <property type="match status" value="1"/>
</dbReference>
<keyword evidence="4" id="KW-0547">Nucleotide-binding</keyword>
<dbReference type="PROSITE" id="PS51206">
    <property type="entry name" value="SF3_HELICASE_1"/>
    <property type="match status" value="1"/>
</dbReference>
<keyword evidence="2" id="KW-1048">Host nucleus</keyword>
<evidence type="ECO:0000256" key="5">
    <source>
        <dbReference type="ARBA" id="ARBA00022840"/>
    </source>
</evidence>
<sequence length="344" mass="40411">LTVKTIQWEEVEEEVRRILRPLEDKIGSDLRREESDEDIGGRSNRRSGKRDGYKEVEEIKKRRPTKWQLISKTVFKLLETTAICPLEAIKSEPCFLENDFLTDPDNSSKVNEAIKIWSYKINNFLLRDFYNMYYANTMENLIFSRSKVYYNLEESTKILDKILIHQFNDDEGDIKEFLQWLVNVVDKQPEGNPFANTKFNAFLVHSPPSAGKNFFMDTLLSLLLNVGQLGSANKSNNFAFQDAANRRIILWNEPNYESSMTDYLKMLFEGGDTKVRVKMMGDTHVKRTPVLILTNNVVNFMNDNDFKDRIKQFKWKTSPFLKDLKLKPYPLSFFEILLKYQIKF</sequence>
<protein>
    <submittedName>
        <fullName evidence="8">NS1</fullName>
    </submittedName>
</protein>
<evidence type="ECO:0000256" key="3">
    <source>
        <dbReference type="ARBA" id="ARBA00022705"/>
    </source>
</evidence>
<dbReference type="Pfam" id="PF01057">
    <property type="entry name" value="Parvo_NS1"/>
    <property type="match status" value="1"/>
</dbReference>
<dbReference type="GO" id="GO:0006260">
    <property type="term" value="P:DNA replication"/>
    <property type="evidence" value="ECO:0007669"/>
    <property type="project" value="UniProtKB-KW"/>
</dbReference>
<dbReference type="InterPro" id="IPR027417">
    <property type="entry name" value="P-loop_NTPase"/>
</dbReference>
<name>H9XTM4_9VIRU</name>
<comment type="subcellular location">
    <subcellularLocation>
        <location evidence="1">Host nucleus</location>
    </subcellularLocation>
</comment>
<feature type="domain" description="SF3 helicase" evidence="7">
    <location>
        <begin position="169"/>
        <end position="329"/>
    </location>
</feature>
<reference evidence="8" key="1">
    <citation type="journal article" date="2012" name="J. Virol.">
        <title>Metagenomic analysis of viruses from bat fecal samples reveals many novel viruses in insectivorous bats in china.</title>
        <authorList>
            <person name="Ge X."/>
            <person name="Li Y."/>
            <person name="Yang X."/>
            <person name="Zhang H."/>
            <person name="Zhou P."/>
            <person name="Zhang Y."/>
            <person name="Shi Z."/>
        </authorList>
    </citation>
    <scope>NUCLEOTIDE SEQUENCE</scope>
</reference>
<evidence type="ECO:0000313" key="8">
    <source>
        <dbReference type="EMBL" id="AFH02761.1"/>
    </source>
</evidence>
<feature type="non-terminal residue" evidence="8">
    <location>
        <position position="1"/>
    </location>
</feature>
<evidence type="ECO:0000259" key="7">
    <source>
        <dbReference type="PROSITE" id="PS51206"/>
    </source>
</evidence>
<dbReference type="GO" id="GO:0005524">
    <property type="term" value="F:ATP binding"/>
    <property type="evidence" value="ECO:0007669"/>
    <property type="project" value="UniProtKB-KW"/>
</dbReference>
<dbReference type="Gene3D" id="3.40.50.300">
    <property type="entry name" value="P-loop containing nucleotide triphosphate hydrolases"/>
    <property type="match status" value="1"/>
</dbReference>
<dbReference type="InterPro" id="IPR014015">
    <property type="entry name" value="Helicase_SF3_DNA-vir"/>
</dbReference>
<evidence type="ECO:0000256" key="2">
    <source>
        <dbReference type="ARBA" id="ARBA00022562"/>
    </source>
</evidence>
<evidence type="ECO:0000256" key="6">
    <source>
        <dbReference type="SAM" id="MobiDB-lite"/>
    </source>
</evidence>
<organism evidence="8">
    <name type="scientific">Densovirus SC116</name>
    <dbReference type="NCBI Taxonomy" id="1169626"/>
    <lineage>
        <taxon>Viruses</taxon>
        <taxon>Monodnaviria</taxon>
        <taxon>Shotokuvirae</taxon>
        <taxon>Cossaviricota</taxon>
        <taxon>Quintoviricetes</taxon>
        <taxon>Piccovirales</taxon>
        <taxon>Parvoviridae</taxon>
        <taxon>Densovirinae</taxon>
    </lineage>
</organism>
<keyword evidence="5" id="KW-0067">ATP-binding</keyword>
<dbReference type="GO" id="GO:0019079">
    <property type="term" value="P:viral genome replication"/>
    <property type="evidence" value="ECO:0007669"/>
    <property type="project" value="InterPro"/>
</dbReference>
<dbReference type="GO" id="GO:0042025">
    <property type="term" value="C:host cell nucleus"/>
    <property type="evidence" value="ECO:0007669"/>
    <property type="project" value="UniProtKB-SubCell"/>
</dbReference>
<keyword evidence="3" id="KW-0235">DNA replication</keyword>
<proteinExistence type="predicted"/>
<dbReference type="InterPro" id="IPR001257">
    <property type="entry name" value="Parvovirus_NS1_helicase"/>
</dbReference>
<evidence type="ECO:0000256" key="4">
    <source>
        <dbReference type="ARBA" id="ARBA00022741"/>
    </source>
</evidence>
<evidence type="ECO:0000256" key="1">
    <source>
        <dbReference type="ARBA" id="ARBA00004147"/>
    </source>
</evidence>